<dbReference type="PROSITE" id="PS01224">
    <property type="entry name" value="ARGC"/>
    <property type="match status" value="1"/>
</dbReference>
<keyword evidence="5 7" id="KW-0560">Oxidoreductase</keyword>
<dbReference type="CDD" id="cd17895">
    <property type="entry name" value="AGPR_1_N"/>
    <property type="match status" value="1"/>
</dbReference>
<dbReference type="RefSeq" id="WP_056996494.1">
    <property type="nucleotide sequence ID" value="NZ_JYDC01000016.1"/>
</dbReference>
<dbReference type="GO" id="GO:0003942">
    <property type="term" value="F:N-acetyl-gamma-glutamyl-phosphate reductase activity"/>
    <property type="evidence" value="ECO:0007669"/>
    <property type="project" value="UniProtKB-UniRule"/>
</dbReference>
<evidence type="ECO:0000256" key="3">
    <source>
        <dbReference type="ARBA" id="ARBA00022605"/>
    </source>
</evidence>
<dbReference type="UniPathway" id="UPA00068">
    <property type="reaction ID" value="UER00108"/>
</dbReference>
<comment type="function">
    <text evidence="7">Catalyzes the NADPH-dependent reduction of N-acetyl-5-glutamyl phosphate to yield N-acetyl-L-glutamate 5-semialdehyde.</text>
</comment>
<comment type="subcellular location">
    <subcellularLocation>
        <location evidence="7">Cytoplasm</location>
    </subcellularLocation>
</comment>
<evidence type="ECO:0000256" key="7">
    <source>
        <dbReference type="HAMAP-Rule" id="MF_00150"/>
    </source>
</evidence>
<dbReference type="CDD" id="cd23934">
    <property type="entry name" value="AGPR_1_C"/>
    <property type="match status" value="1"/>
</dbReference>
<evidence type="ECO:0000256" key="8">
    <source>
        <dbReference type="PROSITE-ProRule" id="PRU10010"/>
    </source>
</evidence>
<dbReference type="InterPro" id="IPR000534">
    <property type="entry name" value="Semialdehyde_DH_NAD-bd"/>
</dbReference>
<name>A0A166HPX6_SECCO</name>
<dbReference type="PATRIC" id="fig|33960.6.peg.998"/>
<evidence type="ECO:0000256" key="6">
    <source>
        <dbReference type="ARBA" id="ARBA00050557"/>
    </source>
</evidence>
<keyword evidence="2 7" id="KW-0055">Arginine biosynthesis</keyword>
<organism evidence="10 11">
    <name type="scientific">Secundilactobacillus collinoides</name>
    <name type="common">Lactobacillus collinoides</name>
    <dbReference type="NCBI Taxonomy" id="33960"/>
    <lineage>
        <taxon>Bacteria</taxon>
        <taxon>Bacillati</taxon>
        <taxon>Bacillota</taxon>
        <taxon>Bacilli</taxon>
        <taxon>Lactobacillales</taxon>
        <taxon>Lactobacillaceae</taxon>
        <taxon>Secundilactobacillus</taxon>
    </lineage>
</organism>
<dbReference type="GO" id="GO:0051287">
    <property type="term" value="F:NAD binding"/>
    <property type="evidence" value="ECO:0007669"/>
    <property type="project" value="InterPro"/>
</dbReference>
<dbReference type="Proteomes" id="UP000076480">
    <property type="component" value="Unassembled WGS sequence"/>
</dbReference>
<comment type="similarity">
    <text evidence="7">Belongs to the NAGSA dehydrogenase family. Type 1 subfamily.</text>
</comment>
<comment type="catalytic activity">
    <reaction evidence="6 7">
        <text>N-acetyl-L-glutamate 5-semialdehyde + phosphate + NADP(+) = N-acetyl-L-glutamyl 5-phosphate + NADPH + H(+)</text>
        <dbReference type="Rhea" id="RHEA:21588"/>
        <dbReference type="ChEBI" id="CHEBI:15378"/>
        <dbReference type="ChEBI" id="CHEBI:29123"/>
        <dbReference type="ChEBI" id="CHEBI:43474"/>
        <dbReference type="ChEBI" id="CHEBI:57783"/>
        <dbReference type="ChEBI" id="CHEBI:57936"/>
        <dbReference type="ChEBI" id="CHEBI:58349"/>
        <dbReference type="EC" id="1.2.1.38"/>
    </reaction>
</comment>
<dbReference type="Pfam" id="PF22698">
    <property type="entry name" value="Semialdhyde_dhC_1"/>
    <property type="match status" value="1"/>
</dbReference>
<dbReference type="Gene3D" id="3.30.360.10">
    <property type="entry name" value="Dihydrodipicolinate Reductase, domain 2"/>
    <property type="match status" value="1"/>
</dbReference>
<dbReference type="SMART" id="SM00859">
    <property type="entry name" value="Semialdhyde_dh"/>
    <property type="match status" value="1"/>
</dbReference>
<dbReference type="NCBIfam" id="TIGR01850">
    <property type="entry name" value="argC"/>
    <property type="match status" value="1"/>
</dbReference>
<dbReference type="PANTHER" id="PTHR32338">
    <property type="entry name" value="N-ACETYL-GAMMA-GLUTAMYL-PHOSPHATE REDUCTASE, CHLOROPLASTIC-RELATED-RELATED"/>
    <property type="match status" value="1"/>
</dbReference>
<dbReference type="FunFam" id="3.30.360.10:FF:000014">
    <property type="entry name" value="N-acetyl-gamma-glutamyl-phosphate reductase"/>
    <property type="match status" value="1"/>
</dbReference>
<dbReference type="GO" id="GO:0070401">
    <property type="term" value="F:NADP+ binding"/>
    <property type="evidence" value="ECO:0007669"/>
    <property type="project" value="InterPro"/>
</dbReference>
<keyword evidence="3 7" id="KW-0028">Amino-acid biosynthesis</keyword>
<evidence type="ECO:0000313" key="10">
    <source>
        <dbReference type="EMBL" id="KZL42993.1"/>
    </source>
</evidence>
<reference evidence="10 11" key="1">
    <citation type="submission" date="2015-02" db="EMBL/GenBank/DDBJ databases">
        <title>Draft genome sequence of Lactobacillus collinoides CUPV2371 isolated from a natural cider, the first genome sequence of a strain of this species.</title>
        <authorList>
            <person name="Puertas A.I."/>
            <person name="Spano G."/>
            <person name="Capozzi V."/>
            <person name="Lamontanara A."/>
            <person name="Orru L."/>
            <person name="Duenas M.T."/>
        </authorList>
    </citation>
    <scope>NUCLEOTIDE SEQUENCE [LARGE SCALE GENOMIC DNA]</scope>
    <source>
        <strain evidence="10 11">237</strain>
    </source>
</reference>
<comment type="pathway">
    <text evidence="1 7">Amino-acid biosynthesis; L-arginine biosynthesis; N(2)-acetyl-L-ornithine from L-glutamate: step 3/4.</text>
</comment>
<dbReference type="InterPro" id="IPR000706">
    <property type="entry name" value="AGPR_type-1"/>
</dbReference>
<gene>
    <name evidence="7" type="primary">argC</name>
    <name evidence="10" type="ORF">TY91_02935</name>
</gene>
<dbReference type="GO" id="GO:0005737">
    <property type="term" value="C:cytoplasm"/>
    <property type="evidence" value="ECO:0007669"/>
    <property type="project" value="UniProtKB-SubCell"/>
</dbReference>
<evidence type="ECO:0000256" key="2">
    <source>
        <dbReference type="ARBA" id="ARBA00022571"/>
    </source>
</evidence>
<dbReference type="AlphaFoldDB" id="A0A166HPX6"/>
<keyword evidence="11" id="KW-1185">Reference proteome</keyword>
<dbReference type="EC" id="1.2.1.38" evidence="7"/>
<dbReference type="InterPro" id="IPR058924">
    <property type="entry name" value="AGPR_dimerisation_dom"/>
</dbReference>
<dbReference type="SUPFAM" id="SSF55347">
    <property type="entry name" value="Glyceraldehyde-3-phosphate dehydrogenase-like, C-terminal domain"/>
    <property type="match status" value="1"/>
</dbReference>
<evidence type="ECO:0000256" key="4">
    <source>
        <dbReference type="ARBA" id="ARBA00022857"/>
    </source>
</evidence>
<dbReference type="EMBL" id="JYDC01000016">
    <property type="protein sequence ID" value="KZL42993.1"/>
    <property type="molecule type" value="Genomic_DNA"/>
</dbReference>
<dbReference type="Gene3D" id="3.40.50.720">
    <property type="entry name" value="NAD(P)-binding Rossmann-like Domain"/>
    <property type="match status" value="1"/>
</dbReference>
<evidence type="ECO:0000256" key="1">
    <source>
        <dbReference type="ARBA" id="ARBA00004862"/>
    </source>
</evidence>
<dbReference type="Pfam" id="PF01118">
    <property type="entry name" value="Semialdhyde_dh"/>
    <property type="match status" value="1"/>
</dbReference>
<dbReference type="InterPro" id="IPR023013">
    <property type="entry name" value="AGPR_AS"/>
</dbReference>
<feature type="active site" evidence="7 8">
    <location>
        <position position="149"/>
    </location>
</feature>
<evidence type="ECO:0000259" key="9">
    <source>
        <dbReference type="SMART" id="SM00859"/>
    </source>
</evidence>
<accession>A0A166HPX6</accession>
<keyword evidence="4 7" id="KW-0521">NADP</keyword>
<dbReference type="SUPFAM" id="SSF51735">
    <property type="entry name" value="NAD(P)-binding Rossmann-fold domains"/>
    <property type="match status" value="1"/>
</dbReference>
<dbReference type="GO" id="GO:0006526">
    <property type="term" value="P:L-arginine biosynthetic process"/>
    <property type="evidence" value="ECO:0007669"/>
    <property type="project" value="UniProtKB-UniRule"/>
</dbReference>
<evidence type="ECO:0000256" key="5">
    <source>
        <dbReference type="ARBA" id="ARBA00023002"/>
    </source>
</evidence>
<dbReference type="OrthoDB" id="9801289at2"/>
<protein>
    <recommendedName>
        <fullName evidence="7">N-acetyl-gamma-glutamyl-phosphate reductase</fullName>
        <shortName evidence="7">AGPR</shortName>
        <ecNumber evidence="7">1.2.1.38</ecNumber>
    </recommendedName>
    <alternativeName>
        <fullName evidence="7">N-acetyl-glutamate semialdehyde dehydrogenase</fullName>
        <shortName evidence="7">NAGSA dehydrogenase</shortName>
    </alternativeName>
</protein>
<keyword evidence="7" id="KW-0963">Cytoplasm</keyword>
<dbReference type="HAMAP" id="MF_00150">
    <property type="entry name" value="ArgC_type1"/>
    <property type="match status" value="1"/>
</dbReference>
<dbReference type="InterPro" id="IPR050085">
    <property type="entry name" value="AGPR"/>
</dbReference>
<comment type="caution">
    <text evidence="10">The sequence shown here is derived from an EMBL/GenBank/DDBJ whole genome shotgun (WGS) entry which is preliminary data.</text>
</comment>
<proteinExistence type="inferred from homology"/>
<dbReference type="InterPro" id="IPR036291">
    <property type="entry name" value="NAD(P)-bd_dom_sf"/>
</dbReference>
<sequence>MNVAIVGVTGYSGTVLYSLLANHPEIEKINLYGHTDEGENGTVRYLDELLPQFHGEHVAIQAFDPDQIMADNEAVFFATSSGVSSQLAVPFAEADFPVIDLSGDYRLDAKQYEQWYHKPAAKTSALKKAAYSLADFYDTDAKYIANPGCYATAALLGLAPLVQQDLIDPDSIIVDAKSGTSGAGKKLTEITHFTEANDNLQLYKLDEHQHIPEIVQQLQAWNDKVQAIEFNTTLLPVTVGIMATIYAKPKAGQNQASIVKAFETTYADHPFINVLDGKVPALKDAVGSNNCDLGVKYNPKTNTIMIVSVIDNLMKGAAGQAVQNFNHMFNYKETVGLPKFPTFS</sequence>
<feature type="domain" description="Semialdehyde dehydrogenase NAD-binding" evidence="9">
    <location>
        <begin position="2"/>
        <end position="144"/>
    </location>
</feature>
<evidence type="ECO:0000313" key="11">
    <source>
        <dbReference type="Proteomes" id="UP000076480"/>
    </source>
</evidence>
<dbReference type="PANTHER" id="PTHR32338:SF10">
    <property type="entry name" value="N-ACETYL-GAMMA-GLUTAMYL-PHOSPHATE REDUCTASE, CHLOROPLASTIC-RELATED"/>
    <property type="match status" value="1"/>
</dbReference>